<dbReference type="Pfam" id="PF00293">
    <property type="entry name" value="NUDIX"/>
    <property type="match status" value="1"/>
</dbReference>
<evidence type="ECO:0000313" key="11">
    <source>
        <dbReference type="EMBL" id="PRY46888.1"/>
    </source>
</evidence>
<dbReference type="InterPro" id="IPR000086">
    <property type="entry name" value="NUDIX_hydrolase_dom"/>
</dbReference>
<keyword evidence="8" id="KW-0520">NAD</keyword>
<dbReference type="Gene3D" id="3.90.79.10">
    <property type="entry name" value="Nucleoside Triphosphate Pyrophosphohydrolase"/>
    <property type="match status" value="1"/>
</dbReference>
<dbReference type="AlphaFoldDB" id="A0A2T0TMY4"/>
<protein>
    <recommendedName>
        <fullName evidence="4">NAD(+) diphosphatase</fullName>
        <ecNumber evidence="4">3.6.1.22</ecNumber>
    </recommendedName>
</protein>
<keyword evidence="12" id="KW-1185">Reference proteome</keyword>
<dbReference type="CDD" id="cd03429">
    <property type="entry name" value="NUDIX_NADH_pyrophosphatase_Nudt13"/>
    <property type="match status" value="1"/>
</dbReference>
<dbReference type="GO" id="GO:0035529">
    <property type="term" value="F:NADH pyrophosphatase activity"/>
    <property type="evidence" value="ECO:0007669"/>
    <property type="project" value="TreeGrafter"/>
</dbReference>
<dbReference type="InterPro" id="IPR015376">
    <property type="entry name" value="Znr_NADH_PPase"/>
</dbReference>
<sequence>MTHPFELLDLPALSRFTVDRREPLRTDVERLAALWPKSRVLVVDKRGRTLVADKGTRLVDQPALEFGDNPPSDAVLLGEQDGVAYWGVPSVDDGTEAQVSPARAWQFPELTDEPQLLDLRAVGALLDDTGAGLLTSAVAAFAWHRNARFCARCGSPTESVKSGWARVCAKCSHEEYPRTDAAVICLVHDGVGTNGENVLLARGAGWPEGRYSVLAGFVEAGESLESCVAREIAEEVGVTATAIRYLGSQPWPFPRSLMVGFTAVADPTEPLVPADGEVAQAKWVSRALVRQALAEPGSVDDLLLAPGASIAYRMISSWAEAS</sequence>
<keyword evidence="5" id="KW-0479">Metal-binding</keyword>
<evidence type="ECO:0000256" key="7">
    <source>
        <dbReference type="ARBA" id="ARBA00022842"/>
    </source>
</evidence>
<dbReference type="PANTHER" id="PTHR42904">
    <property type="entry name" value="NUDIX HYDROLASE, NUDC SUBFAMILY"/>
    <property type="match status" value="1"/>
</dbReference>
<dbReference type="PROSITE" id="PS51462">
    <property type="entry name" value="NUDIX"/>
    <property type="match status" value="1"/>
</dbReference>
<proteinExistence type="inferred from homology"/>
<dbReference type="NCBIfam" id="NF001299">
    <property type="entry name" value="PRK00241.1"/>
    <property type="match status" value="1"/>
</dbReference>
<dbReference type="GO" id="GO:0006742">
    <property type="term" value="P:NADP+ catabolic process"/>
    <property type="evidence" value="ECO:0007669"/>
    <property type="project" value="TreeGrafter"/>
</dbReference>
<comment type="cofactor">
    <cofactor evidence="1">
        <name>Mg(2+)</name>
        <dbReference type="ChEBI" id="CHEBI:18420"/>
    </cofactor>
</comment>
<dbReference type="GO" id="GO:0005829">
    <property type="term" value="C:cytosol"/>
    <property type="evidence" value="ECO:0007669"/>
    <property type="project" value="TreeGrafter"/>
</dbReference>
<comment type="catalytic activity">
    <reaction evidence="9">
        <text>a 5'-end NAD(+)-phospho-ribonucleoside in mRNA + H2O = a 5'-end phospho-adenosine-phospho-ribonucleoside in mRNA + beta-nicotinamide D-ribonucleotide + 2 H(+)</text>
        <dbReference type="Rhea" id="RHEA:60876"/>
        <dbReference type="Rhea" id="RHEA-COMP:15698"/>
        <dbReference type="Rhea" id="RHEA-COMP:15719"/>
        <dbReference type="ChEBI" id="CHEBI:14649"/>
        <dbReference type="ChEBI" id="CHEBI:15377"/>
        <dbReference type="ChEBI" id="CHEBI:15378"/>
        <dbReference type="ChEBI" id="CHEBI:144029"/>
        <dbReference type="ChEBI" id="CHEBI:144051"/>
    </reaction>
    <physiologicalReaction direction="left-to-right" evidence="9">
        <dbReference type="Rhea" id="RHEA:60877"/>
    </physiologicalReaction>
</comment>
<dbReference type="Proteomes" id="UP000239494">
    <property type="component" value="Unassembled WGS sequence"/>
</dbReference>
<evidence type="ECO:0000259" key="10">
    <source>
        <dbReference type="PROSITE" id="PS51462"/>
    </source>
</evidence>
<evidence type="ECO:0000256" key="9">
    <source>
        <dbReference type="ARBA" id="ARBA00023679"/>
    </source>
</evidence>
<gene>
    <name evidence="11" type="ORF">CLV43_1011169</name>
</gene>
<dbReference type="EC" id="3.6.1.22" evidence="4"/>
<dbReference type="RefSeq" id="WP_106185823.1">
    <property type="nucleotide sequence ID" value="NZ_PVTF01000001.1"/>
</dbReference>
<dbReference type="InterPro" id="IPR015797">
    <property type="entry name" value="NUDIX_hydrolase-like_dom_sf"/>
</dbReference>
<dbReference type="InterPro" id="IPR049734">
    <property type="entry name" value="NudC-like_C"/>
</dbReference>
<evidence type="ECO:0000256" key="4">
    <source>
        <dbReference type="ARBA" id="ARBA00012381"/>
    </source>
</evidence>
<dbReference type="InterPro" id="IPR020084">
    <property type="entry name" value="NUDIX_hydrolase_CS"/>
</dbReference>
<dbReference type="SUPFAM" id="SSF55811">
    <property type="entry name" value="Nudix"/>
    <property type="match status" value="1"/>
</dbReference>
<keyword evidence="6" id="KW-0378">Hydrolase</keyword>
<dbReference type="Pfam" id="PF09297">
    <property type="entry name" value="Zn_ribbon_NUD"/>
    <property type="match status" value="1"/>
</dbReference>
<accession>A0A2T0TMY4</accession>
<dbReference type="EMBL" id="PVTF01000001">
    <property type="protein sequence ID" value="PRY46888.1"/>
    <property type="molecule type" value="Genomic_DNA"/>
</dbReference>
<comment type="similarity">
    <text evidence="3">Belongs to the Nudix hydrolase family. NudC subfamily.</text>
</comment>
<reference evidence="11 12" key="1">
    <citation type="submission" date="2018-03" db="EMBL/GenBank/DDBJ databases">
        <title>Genomic Encyclopedia of Archaeal and Bacterial Type Strains, Phase II (KMG-II): from individual species to whole genera.</title>
        <authorList>
            <person name="Goeker M."/>
        </authorList>
    </citation>
    <scope>NUCLEOTIDE SEQUENCE [LARGE SCALE GENOMIC DNA]</scope>
    <source>
        <strain evidence="11 12">DSM 44720</strain>
    </source>
</reference>
<feature type="domain" description="Nudix hydrolase" evidence="10">
    <location>
        <begin position="177"/>
        <end position="306"/>
    </location>
</feature>
<organism evidence="11 12">
    <name type="scientific">Umezawaea tangerina</name>
    <dbReference type="NCBI Taxonomy" id="84725"/>
    <lineage>
        <taxon>Bacteria</taxon>
        <taxon>Bacillati</taxon>
        <taxon>Actinomycetota</taxon>
        <taxon>Actinomycetes</taxon>
        <taxon>Pseudonocardiales</taxon>
        <taxon>Pseudonocardiaceae</taxon>
        <taxon>Umezawaea</taxon>
    </lineage>
</organism>
<dbReference type="Gene3D" id="3.90.79.20">
    <property type="match status" value="1"/>
</dbReference>
<dbReference type="OrthoDB" id="9791656at2"/>
<evidence type="ECO:0000256" key="1">
    <source>
        <dbReference type="ARBA" id="ARBA00001946"/>
    </source>
</evidence>
<dbReference type="InterPro" id="IPR050241">
    <property type="entry name" value="NAD-cap_RNA_hydrolase_NudC"/>
</dbReference>
<evidence type="ECO:0000256" key="3">
    <source>
        <dbReference type="ARBA" id="ARBA00009595"/>
    </source>
</evidence>
<dbReference type="GO" id="GO:0046872">
    <property type="term" value="F:metal ion binding"/>
    <property type="evidence" value="ECO:0007669"/>
    <property type="project" value="UniProtKB-KW"/>
</dbReference>
<comment type="caution">
    <text evidence="11">The sequence shown here is derived from an EMBL/GenBank/DDBJ whole genome shotgun (WGS) entry which is preliminary data.</text>
</comment>
<dbReference type="GO" id="GO:0019677">
    <property type="term" value="P:NAD+ catabolic process"/>
    <property type="evidence" value="ECO:0007669"/>
    <property type="project" value="TreeGrafter"/>
</dbReference>
<evidence type="ECO:0000256" key="6">
    <source>
        <dbReference type="ARBA" id="ARBA00022801"/>
    </source>
</evidence>
<name>A0A2T0TMY4_9PSEU</name>
<comment type="cofactor">
    <cofactor evidence="2">
        <name>Zn(2+)</name>
        <dbReference type="ChEBI" id="CHEBI:29105"/>
    </cofactor>
</comment>
<dbReference type="PROSITE" id="PS00893">
    <property type="entry name" value="NUDIX_BOX"/>
    <property type="match status" value="1"/>
</dbReference>
<evidence type="ECO:0000256" key="5">
    <source>
        <dbReference type="ARBA" id="ARBA00022723"/>
    </source>
</evidence>
<keyword evidence="7" id="KW-0460">Magnesium</keyword>
<evidence type="ECO:0000313" key="12">
    <source>
        <dbReference type="Proteomes" id="UP000239494"/>
    </source>
</evidence>
<dbReference type="PANTHER" id="PTHR42904:SF6">
    <property type="entry name" value="NAD-CAPPED RNA HYDROLASE NUDT12"/>
    <property type="match status" value="1"/>
</dbReference>
<evidence type="ECO:0000256" key="2">
    <source>
        <dbReference type="ARBA" id="ARBA00001947"/>
    </source>
</evidence>
<evidence type="ECO:0000256" key="8">
    <source>
        <dbReference type="ARBA" id="ARBA00023027"/>
    </source>
</evidence>